<accession>A0ABR4AIP6</accession>
<dbReference type="EMBL" id="JBEFKJ010000006">
    <property type="protein sequence ID" value="KAL2045635.1"/>
    <property type="molecule type" value="Genomic_DNA"/>
</dbReference>
<name>A0ABR4AIP6_9LECA</name>
<proteinExistence type="predicted"/>
<protein>
    <submittedName>
        <fullName evidence="2">Uncharacterized protein</fullName>
    </submittedName>
</protein>
<evidence type="ECO:0000256" key="1">
    <source>
        <dbReference type="SAM" id="MobiDB-lite"/>
    </source>
</evidence>
<gene>
    <name evidence="2" type="ORF">N7G274_002063</name>
</gene>
<feature type="region of interest" description="Disordered" evidence="1">
    <location>
        <begin position="60"/>
        <end position="84"/>
    </location>
</feature>
<dbReference type="PANTHER" id="PTHR10039">
    <property type="entry name" value="AMELOGENIN"/>
    <property type="match status" value="1"/>
</dbReference>
<dbReference type="PANTHER" id="PTHR10039:SF5">
    <property type="entry name" value="NACHT DOMAIN-CONTAINING PROTEIN"/>
    <property type="match status" value="1"/>
</dbReference>
<evidence type="ECO:0000313" key="2">
    <source>
        <dbReference type="EMBL" id="KAL2045635.1"/>
    </source>
</evidence>
<organism evidence="2 3">
    <name type="scientific">Stereocaulon virgatum</name>
    <dbReference type="NCBI Taxonomy" id="373712"/>
    <lineage>
        <taxon>Eukaryota</taxon>
        <taxon>Fungi</taxon>
        <taxon>Dikarya</taxon>
        <taxon>Ascomycota</taxon>
        <taxon>Pezizomycotina</taxon>
        <taxon>Lecanoromycetes</taxon>
        <taxon>OSLEUM clade</taxon>
        <taxon>Lecanoromycetidae</taxon>
        <taxon>Lecanorales</taxon>
        <taxon>Lecanorineae</taxon>
        <taxon>Stereocaulaceae</taxon>
        <taxon>Stereocaulon</taxon>
    </lineage>
</organism>
<evidence type="ECO:0000313" key="3">
    <source>
        <dbReference type="Proteomes" id="UP001590950"/>
    </source>
</evidence>
<sequence>MERLKNESNTSTRRLGEEFLDYIRQAKRSQNDYLEDSRQWQRDLIGAIHQDGGAHLVQVSSDSQQQVSQRDRESQQRRLESLDVSERTDSHARIVEAYERTFHWIYRDDKQRQSAWMSLVDWLQGDYLDWITRKAGSGKSSLMKYIFNDSRTLRLLEAWASGVPLIAAAFFH</sequence>
<comment type="caution">
    <text evidence="2">The sequence shown here is derived from an EMBL/GenBank/DDBJ whole genome shotgun (WGS) entry which is preliminary data.</text>
</comment>
<feature type="compositionally biased region" description="Basic and acidic residues" evidence="1">
    <location>
        <begin position="69"/>
        <end position="84"/>
    </location>
</feature>
<reference evidence="2 3" key="1">
    <citation type="submission" date="2024-09" db="EMBL/GenBank/DDBJ databases">
        <title>Rethinking Asexuality: The Enigmatic Case of Functional Sexual Genes in Lepraria (Stereocaulaceae).</title>
        <authorList>
            <person name="Doellman M."/>
            <person name="Sun Y."/>
            <person name="Barcenas-Pena A."/>
            <person name="Lumbsch H.T."/>
            <person name="Grewe F."/>
        </authorList>
    </citation>
    <scope>NUCLEOTIDE SEQUENCE [LARGE SCALE GENOMIC DNA]</scope>
    <source>
        <strain evidence="2 3">Mercado 3170</strain>
    </source>
</reference>
<keyword evidence="3" id="KW-1185">Reference proteome</keyword>
<dbReference type="Proteomes" id="UP001590950">
    <property type="component" value="Unassembled WGS sequence"/>
</dbReference>